<proteinExistence type="predicted"/>
<dbReference type="Proteomes" id="UP000494363">
    <property type="component" value="Unassembled WGS sequence"/>
</dbReference>
<keyword evidence="1" id="KW-0472">Membrane</keyword>
<keyword evidence="3" id="KW-1185">Reference proteome</keyword>
<dbReference type="EMBL" id="CADIKH010000020">
    <property type="protein sequence ID" value="CAB3762706.1"/>
    <property type="molecule type" value="Genomic_DNA"/>
</dbReference>
<feature type="transmembrane region" description="Helical" evidence="1">
    <location>
        <begin position="54"/>
        <end position="72"/>
    </location>
</feature>
<accession>A0A6J5EBI7</accession>
<dbReference type="AlphaFoldDB" id="A0A6J5EBI7"/>
<protein>
    <submittedName>
        <fullName evidence="2">Uncharacterized protein</fullName>
    </submittedName>
</protein>
<dbReference type="RefSeq" id="WP_175228572.1">
    <property type="nucleotide sequence ID" value="NZ_JBHTEA010000002.1"/>
</dbReference>
<feature type="transmembrane region" description="Helical" evidence="1">
    <location>
        <begin position="21"/>
        <end position="42"/>
    </location>
</feature>
<name>A0A6J5EBI7_9BURK</name>
<evidence type="ECO:0000313" key="3">
    <source>
        <dbReference type="Proteomes" id="UP000494363"/>
    </source>
</evidence>
<evidence type="ECO:0000313" key="2">
    <source>
        <dbReference type="EMBL" id="CAB3762706.1"/>
    </source>
</evidence>
<organism evidence="2 3">
    <name type="scientific">Paraburkholderia humisilvae</name>
    <dbReference type="NCBI Taxonomy" id="627669"/>
    <lineage>
        <taxon>Bacteria</taxon>
        <taxon>Pseudomonadati</taxon>
        <taxon>Pseudomonadota</taxon>
        <taxon>Betaproteobacteria</taxon>
        <taxon>Burkholderiales</taxon>
        <taxon>Burkholderiaceae</taxon>
        <taxon>Paraburkholderia</taxon>
    </lineage>
</organism>
<sequence>MPIDLSRAGLPSVYPAHGPRFWPWLGIGCICNVVGAALVIALWPADSPTHGIEFWGYVFGIPNAVFMVLLGLDRAAHEALWFQAHYRNLFRTKWLEDKVREAQQPLHVLAVGCCLPIGEQRLAAAMAGTKVLPKSQAPRTGSGVVVHGRFEDTGLLVDDPSDIPPVEIDLEAEIDTEAQSLPPRQRRKVTPLTLKIAQALEPLAPSLQALTQYESIHWPQVRVLSTPGEATLREIQVRDALRIAGLPELPCQAIPATDGLLIADAWLDARERRPLLVIAAAWHDADPPVGSTEGCVAVLLASGFYRLPEPVKAIGTLHRPVAGERSALGDLFANTVVWGKVNGPEVTHAWITGLNGNHDNALLAGLREASLLGVARHEAQRRPDRIIGDAGNANGWLSVVAAIQSAEPGPHLIVDRDQAAVVYLHSHSRNDIPDE</sequence>
<keyword evidence="1" id="KW-1133">Transmembrane helix</keyword>
<reference evidence="2 3" key="1">
    <citation type="submission" date="2020-04" db="EMBL/GenBank/DDBJ databases">
        <authorList>
            <person name="De Canck E."/>
        </authorList>
    </citation>
    <scope>NUCLEOTIDE SEQUENCE [LARGE SCALE GENOMIC DNA]</scope>
    <source>
        <strain evidence="2 3">LMG 29542</strain>
    </source>
</reference>
<evidence type="ECO:0000256" key="1">
    <source>
        <dbReference type="SAM" id="Phobius"/>
    </source>
</evidence>
<keyword evidence="1" id="KW-0812">Transmembrane</keyword>
<gene>
    <name evidence="2" type="ORF">LMG29542_04432</name>
</gene>